<dbReference type="Proteomes" id="UP000288216">
    <property type="component" value="Unassembled WGS sequence"/>
</dbReference>
<evidence type="ECO:0000313" key="2">
    <source>
        <dbReference type="EMBL" id="GCB70648.1"/>
    </source>
</evidence>
<keyword evidence="3" id="KW-1185">Reference proteome</keyword>
<sequence length="180" mass="20325">MAVATSTMEKRVVDFYLNKNRVIGGTIFPHKGIHKGFIIELRNCFSVLANADEEDQDTVEKKWSNITEAYTETAGKVIGFRHKKWLTRARWKKKEEDRSNHTMPVKDKHGGVITTEKEQVAKWVQCFEEALNQPEPDEPANSPASDDIGGMDTSPPIETEIPAALKAVKKTELTHCRQSC</sequence>
<reference evidence="2 3" key="1">
    <citation type="journal article" date="2018" name="Nat. Ecol. Evol.">
        <title>Shark genomes provide insights into elasmobranch evolution and the origin of vertebrates.</title>
        <authorList>
            <person name="Hara Y"/>
            <person name="Yamaguchi K"/>
            <person name="Onimaru K"/>
            <person name="Kadota M"/>
            <person name="Koyanagi M"/>
            <person name="Keeley SD"/>
            <person name="Tatsumi K"/>
            <person name="Tanaka K"/>
            <person name="Motone F"/>
            <person name="Kageyama Y"/>
            <person name="Nozu R"/>
            <person name="Adachi N"/>
            <person name="Nishimura O"/>
            <person name="Nakagawa R"/>
            <person name="Tanegashima C"/>
            <person name="Kiyatake I"/>
            <person name="Matsumoto R"/>
            <person name="Murakumo K"/>
            <person name="Nishida K"/>
            <person name="Terakita A"/>
            <person name="Kuratani S"/>
            <person name="Sato K"/>
            <person name="Hyodo S Kuraku.S."/>
        </authorList>
    </citation>
    <scope>NUCLEOTIDE SEQUENCE [LARGE SCALE GENOMIC DNA]</scope>
</reference>
<accession>A0A401PC01</accession>
<name>A0A401PC01_SCYTO</name>
<organism evidence="2 3">
    <name type="scientific">Scyliorhinus torazame</name>
    <name type="common">Cloudy catshark</name>
    <name type="synonym">Catulus torazame</name>
    <dbReference type="NCBI Taxonomy" id="75743"/>
    <lineage>
        <taxon>Eukaryota</taxon>
        <taxon>Metazoa</taxon>
        <taxon>Chordata</taxon>
        <taxon>Craniata</taxon>
        <taxon>Vertebrata</taxon>
        <taxon>Chondrichthyes</taxon>
        <taxon>Elasmobranchii</taxon>
        <taxon>Galeomorphii</taxon>
        <taxon>Galeoidea</taxon>
        <taxon>Carcharhiniformes</taxon>
        <taxon>Scyliorhinidae</taxon>
        <taxon>Scyliorhinus</taxon>
    </lineage>
</organism>
<proteinExistence type="predicted"/>
<comment type="caution">
    <text evidence="2">The sequence shown here is derived from an EMBL/GenBank/DDBJ whole genome shotgun (WGS) entry which is preliminary data.</text>
</comment>
<protein>
    <submittedName>
        <fullName evidence="2">Uncharacterized protein</fullName>
    </submittedName>
</protein>
<dbReference type="AlphaFoldDB" id="A0A401PC01"/>
<dbReference type="EMBL" id="BFAA01004750">
    <property type="protein sequence ID" value="GCB70648.1"/>
    <property type="molecule type" value="Genomic_DNA"/>
</dbReference>
<gene>
    <name evidence="2" type="ORF">scyTo_0010825</name>
</gene>
<evidence type="ECO:0000313" key="3">
    <source>
        <dbReference type="Proteomes" id="UP000288216"/>
    </source>
</evidence>
<feature type="region of interest" description="Disordered" evidence="1">
    <location>
        <begin position="132"/>
        <end position="159"/>
    </location>
</feature>
<dbReference type="OrthoDB" id="10030815at2759"/>
<evidence type="ECO:0000256" key="1">
    <source>
        <dbReference type="SAM" id="MobiDB-lite"/>
    </source>
</evidence>